<name>A0A0R1U7D9_9LACO</name>
<reference evidence="4 5" key="1">
    <citation type="journal article" date="2015" name="Genome Announc.">
        <title>Expanding the biotechnology potential of lactobacilli through comparative genomics of 213 strains and associated genera.</title>
        <authorList>
            <person name="Sun Z."/>
            <person name="Harris H.M."/>
            <person name="McCann A."/>
            <person name="Guo C."/>
            <person name="Argimon S."/>
            <person name="Zhang W."/>
            <person name="Yang X."/>
            <person name="Jeffery I.B."/>
            <person name="Cooney J.C."/>
            <person name="Kagawa T.F."/>
            <person name="Liu W."/>
            <person name="Song Y."/>
            <person name="Salvetti E."/>
            <person name="Wrobel A."/>
            <person name="Rasinkangas P."/>
            <person name="Parkhill J."/>
            <person name="Rea M.C."/>
            <person name="O'Sullivan O."/>
            <person name="Ritari J."/>
            <person name="Douillard F.P."/>
            <person name="Paul Ross R."/>
            <person name="Yang R."/>
            <person name="Briner A.E."/>
            <person name="Felis G.E."/>
            <person name="de Vos W.M."/>
            <person name="Barrangou R."/>
            <person name="Klaenhammer T.R."/>
            <person name="Caufield P.W."/>
            <person name="Cui Y."/>
            <person name="Zhang H."/>
            <person name="O'Toole P.W."/>
        </authorList>
    </citation>
    <scope>NUCLEOTIDE SEQUENCE [LARGE SCALE GENOMIC DNA]</scope>
    <source>
        <strain evidence="4 5">DSM 15945</strain>
    </source>
</reference>
<dbReference type="InterPro" id="IPR009057">
    <property type="entry name" value="Homeodomain-like_sf"/>
</dbReference>
<dbReference type="OrthoDB" id="9810250at2"/>
<gene>
    <name evidence="4" type="ORF">FC50_GL001178</name>
</gene>
<keyword evidence="5" id="KW-1185">Reference proteome</keyword>
<evidence type="ECO:0000256" key="1">
    <source>
        <dbReference type="ARBA" id="ARBA00023125"/>
    </source>
</evidence>
<evidence type="ECO:0000313" key="4">
    <source>
        <dbReference type="EMBL" id="KRL85787.1"/>
    </source>
</evidence>
<dbReference type="SUPFAM" id="SSF46689">
    <property type="entry name" value="Homeodomain-like"/>
    <property type="match status" value="1"/>
</dbReference>
<dbReference type="Gene3D" id="1.10.357.10">
    <property type="entry name" value="Tetracycline Repressor, domain 2"/>
    <property type="match status" value="1"/>
</dbReference>
<proteinExistence type="predicted"/>
<accession>A0A0R1U7D9</accession>
<dbReference type="EMBL" id="AZFJ01000049">
    <property type="protein sequence ID" value="KRL85787.1"/>
    <property type="molecule type" value="Genomic_DNA"/>
</dbReference>
<dbReference type="PATRIC" id="fig|1423783.4.peg.1220"/>
<comment type="caution">
    <text evidence="4">The sequence shown here is derived from an EMBL/GenBank/DDBJ whole genome shotgun (WGS) entry which is preliminary data.</text>
</comment>
<dbReference type="Proteomes" id="UP000051922">
    <property type="component" value="Unassembled WGS sequence"/>
</dbReference>
<evidence type="ECO:0000259" key="3">
    <source>
        <dbReference type="PROSITE" id="PS50977"/>
    </source>
</evidence>
<dbReference type="PROSITE" id="PS50977">
    <property type="entry name" value="HTH_TETR_2"/>
    <property type="match status" value="1"/>
</dbReference>
<dbReference type="GO" id="GO:0003677">
    <property type="term" value="F:DNA binding"/>
    <property type="evidence" value="ECO:0007669"/>
    <property type="project" value="UniProtKB-UniRule"/>
</dbReference>
<feature type="domain" description="HTH tetR-type" evidence="3">
    <location>
        <begin position="19"/>
        <end position="80"/>
    </location>
</feature>
<feature type="DNA-binding region" description="H-T-H motif" evidence="2">
    <location>
        <begin position="43"/>
        <end position="62"/>
    </location>
</feature>
<dbReference type="RefSeq" id="WP_054649121.1">
    <property type="nucleotide sequence ID" value="NZ_AZFJ01000049.1"/>
</dbReference>
<protein>
    <recommendedName>
        <fullName evidence="3">HTH tetR-type domain-containing protein</fullName>
    </recommendedName>
</protein>
<keyword evidence="1 2" id="KW-0238">DNA-binding</keyword>
<dbReference type="InterPro" id="IPR001647">
    <property type="entry name" value="HTH_TetR"/>
</dbReference>
<evidence type="ECO:0000256" key="2">
    <source>
        <dbReference type="PROSITE-ProRule" id="PRU00335"/>
    </source>
</evidence>
<sequence length="187" mass="21666">MSNPKVPLAYYHQPDKRLRATQEKLFTALRQLYTAQTPYADVTITRLCRQAGIPRQTFYRHYQNVGQVIEYDMAVMVNEFLQQIDHTVGGTAQSAEIAVKLMLANRTTLEMMFWGDVTEQVIQYIKRDMHRVHGYIKTAKRDDTLRLEMDARILIAFAKTLTLHPEFTRADFVSLFKQTIPSPPADI</sequence>
<evidence type="ECO:0000313" key="5">
    <source>
        <dbReference type="Proteomes" id="UP000051922"/>
    </source>
</evidence>
<dbReference type="AlphaFoldDB" id="A0A0R1U7D9"/>
<organism evidence="4 5">
    <name type="scientific">Lacticaseibacillus pantheris DSM 15945 = JCM 12539 = NBRC 106106</name>
    <dbReference type="NCBI Taxonomy" id="1423783"/>
    <lineage>
        <taxon>Bacteria</taxon>
        <taxon>Bacillati</taxon>
        <taxon>Bacillota</taxon>
        <taxon>Bacilli</taxon>
        <taxon>Lactobacillales</taxon>
        <taxon>Lactobacillaceae</taxon>
        <taxon>Lacticaseibacillus</taxon>
    </lineage>
</organism>